<feature type="transmembrane region" description="Helical" evidence="2">
    <location>
        <begin position="49"/>
        <end position="68"/>
    </location>
</feature>
<gene>
    <name evidence="3" type="ORF">GCM10023091_13650</name>
</gene>
<evidence type="ECO:0000313" key="3">
    <source>
        <dbReference type="EMBL" id="GAA4436121.1"/>
    </source>
</evidence>
<feature type="region of interest" description="Disordered" evidence="1">
    <location>
        <begin position="523"/>
        <end position="546"/>
    </location>
</feature>
<accession>A0ABP8LUW4</accession>
<sequence>MAAMTNYSRFGKEVGGVQEEPLYYDLSSLIQWFRKAMPLKSTFVRPEKIWRIFPVYLMVVCFITPAFSQVLSDTAIVKASLKKLTGGKTLTGFRLEVDHKTPRETPLAYRQPDPMLNFLDSLMKAAPDSIKQEGVKVMEDMRRQLYQGKIDLETGKHISFFASWAARKVTQITIQPNRSKGKTDTSRAVYDFSHPYRFQSVLKYNPVWLLQYMLTDTARVNYTGTTQINARKQHIVQTRMGTRWVEVMIDSESWLPSGIVVPHVDEDPLIGRGPVLYKEIWLYSDYKNVNGFLLPMSVEEIFTRQDFTTRRSLSWRDLNGTFPDKTFEPEPAPWAKLKYSFVKLADNLFVMEESGGFFNRRFLIRLKPDSQIDLFLTLDYRKEVNARVIDAVRAHFPGLKITRIFCLHRLLRVTELAAFFDTGATVYAPKDQDERHRKLLQEDSLGNVRLAAKSLVPFELPYENDGVNGLVYFQNSGAVVYYLPAEKLIYLNGGTFGKPSPDEIKLHQLLRSEGTRVEKIVYSSYDPGGTPPPTDFPEFEKRIKAQ</sequence>
<keyword evidence="2" id="KW-0472">Membrane</keyword>
<keyword evidence="2" id="KW-0812">Transmembrane</keyword>
<evidence type="ECO:0000256" key="1">
    <source>
        <dbReference type="SAM" id="MobiDB-lite"/>
    </source>
</evidence>
<keyword evidence="2" id="KW-1133">Transmembrane helix</keyword>
<dbReference type="RefSeq" id="WP_345027546.1">
    <property type="nucleotide sequence ID" value="NZ_BAABEY010000014.1"/>
</dbReference>
<evidence type="ECO:0008006" key="5">
    <source>
        <dbReference type="Google" id="ProtNLM"/>
    </source>
</evidence>
<dbReference type="EMBL" id="BAABEY010000014">
    <property type="protein sequence ID" value="GAA4436121.1"/>
    <property type="molecule type" value="Genomic_DNA"/>
</dbReference>
<organism evidence="3 4">
    <name type="scientific">Ravibacter arvi</name>
    <dbReference type="NCBI Taxonomy" id="2051041"/>
    <lineage>
        <taxon>Bacteria</taxon>
        <taxon>Pseudomonadati</taxon>
        <taxon>Bacteroidota</taxon>
        <taxon>Cytophagia</taxon>
        <taxon>Cytophagales</taxon>
        <taxon>Spirosomataceae</taxon>
        <taxon>Ravibacter</taxon>
    </lineage>
</organism>
<name>A0ABP8LUW4_9BACT</name>
<protein>
    <recommendedName>
        <fullName evidence="5">DUF3857 domain-containing protein</fullName>
    </recommendedName>
</protein>
<comment type="caution">
    <text evidence="3">The sequence shown here is derived from an EMBL/GenBank/DDBJ whole genome shotgun (WGS) entry which is preliminary data.</text>
</comment>
<dbReference type="Proteomes" id="UP001501508">
    <property type="component" value="Unassembled WGS sequence"/>
</dbReference>
<evidence type="ECO:0000313" key="4">
    <source>
        <dbReference type="Proteomes" id="UP001501508"/>
    </source>
</evidence>
<proteinExistence type="predicted"/>
<reference evidence="4" key="1">
    <citation type="journal article" date="2019" name="Int. J. Syst. Evol. Microbiol.">
        <title>The Global Catalogue of Microorganisms (GCM) 10K type strain sequencing project: providing services to taxonomists for standard genome sequencing and annotation.</title>
        <authorList>
            <consortium name="The Broad Institute Genomics Platform"/>
            <consortium name="The Broad Institute Genome Sequencing Center for Infectious Disease"/>
            <person name="Wu L."/>
            <person name="Ma J."/>
        </authorList>
    </citation>
    <scope>NUCLEOTIDE SEQUENCE [LARGE SCALE GENOMIC DNA]</scope>
    <source>
        <strain evidence="4">JCM 31920</strain>
    </source>
</reference>
<keyword evidence="4" id="KW-1185">Reference proteome</keyword>
<evidence type="ECO:0000256" key="2">
    <source>
        <dbReference type="SAM" id="Phobius"/>
    </source>
</evidence>